<dbReference type="EMBL" id="VXIT01000009">
    <property type="protein sequence ID" value="KAA6410112.1"/>
    <property type="molecule type" value="Genomic_DNA"/>
</dbReference>
<dbReference type="AlphaFoldDB" id="A0A5M8PNP8"/>
<feature type="signal peptide" evidence="1">
    <location>
        <begin position="1"/>
        <end position="19"/>
    </location>
</feature>
<dbReference type="Proteomes" id="UP000324767">
    <property type="component" value="Unassembled WGS sequence"/>
</dbReference>
<evidence type="ECO:0000313" key="2">
    <source>
        <dbReference type="EMBL" id="KAA6410112.1"/>
    </source>
</evidence>
<dbReference type="OrthoDB" id="10477034at2759"/>
<gene>
    <name evidence="2" type="ORF">FRX48_05531</name>
</gene>
<sequence length="77" mass="8357">MSSHPGLFTCVLVLLTALATLLRHHEAPVSVLDSLDPETAGSFPAVDAKARDPEQPAGMGMRKRAWSLGRMLLPYEK</sequence>
<feature type="chain" id="PRO_5024453539" evidence="1">
    <location>
        <begin position="20"/>
        <end position="77"/>
    </location>
</feature>
<organism evidence="2 3">
    <name type="scientific">Lasallia pustulata</name>
    <dbReference type="NCBI Taxonomy" id="136370"/>
    <lineage>
        <taxon>Eukaryota</taxon>
        <taxon>Fungi</taxon>
        <taxon>Dikarya</taxon>
        <taxon>Ascomycota</taxon>
        <taxon>Pezizomycotina</taxon>
        <taxon>Lecanoromycetes</taxon>
        <taxon>OSLEUM clade</taxon>
        <taxon>Umbilicariomycetidae</taxon>
        <taxon>Umbilicariales</taxon>
        <taxon>Umbilicariaceae</taxon>
        <taxon>Lasallia</taxon>
    </lineage>
</organism>
<reference evidence="2 3" key="1">
    <citation type="submission" date="2019-09" db="EMBL/GenBank/DDBJ databases">
        <title>The hologenome of the rock-dwelling lichen Lasallia pustulata.</title>
        <authorList>
            <person name="Greshake Tzovaras B."/>
            <person name="Segers F."/>
            <person name="Bicker A."/>
            <person name="Dal Grande F."/>
            <person name="Otte J."/>
            <person name="Hankeln T."/>
            <person name="Schmitt I."/>
            <person name="Ebersberger I."/>
        </authorList>
    </citation>
    <scope>NUCLEOTIDE SEQUENCE [LARGE SCALE GENOMIC DNA]</scope>
    <source>
        <strain evidence="2">A1-1</strain>
    </source>
</reference>
<evidence type="ECO:0000313" key="3">
    <source>
        <dbReference type="Proteomes" id="UP000324767"/>
    </source>
</evidence>
<name>A0A5M8PNP8_9LECA</name>
<accession>A0A5M8PNP8</accession>
<proteinExistence type="predicted"/>
<comment type="caution">
    <text evidence="2">The sequence shown here is derived from an EMBL/GenBank/DDBJ whole genome shotgun (WGS) entry which is preliminary data.</text>
</comment>
<keyword evidence="1" id="KW-0732">Signal</keyword>
<evidence type="ECO:0000256" key="1">
    <source>
        <dbReference type="SAM" id="SignalP"/>
    </source>
</evidence>
<protein>
    <submittedName>
        <fullName evidence="2">Uncharacterized protein</fullName>
    </submittedName>
</protein>